<sequence length="574" mass="63924">MGSTQFEDLPDAVVSNIFSLVSDVRTRNRASLVCRKWLLLERSTRTRLSLRGNVRDLYMLPSSFRAVTDLDLSLLSPWGHPLLPTTTDHHNDHLISLLLRRHFPSLHAPIRPLRLLPPLLLLHRLHHLDLSCFYSWPEDLPSSISSLSYTNLHLTHLDLLSSSSLEGFKSHDLLTISSAFPNLLRFLAVCTFDPRYIDFVGDDALLALSLTCPNLTLLHLADPLSLSASRPDSESDAFAAEDARITAPALEEVFRRLTSLEELVLDVGQNVRDSGHALEALNSNCLELKSLKLGHFHGVCSGVTSKLDGVAVCKGLECLSLRNCGDLTDSGLMAIALGCSRLKEFEVHGCKNITEVGVRNLAFVLSKTLVDVKVSSCKKLDAGAALRALEPIRSRVRRLHIDCVWRSSSSTSSSGGIAEETSPEQCRLRAELPVAIPPVVEDGVGLQGRGWLRPHRAAGEMDLSLWDRFFLNGIGNLSLYELDYWPPQDRDVNQRSLSLPAAGLIAQCSTLRKLFIHGTAYEHFLMMLLRIPDLRDVQLREDYYPAPEDDMSTEVRVTSCSRFEDALNRRMIND</sequence>
<dbReference type="Gene3D" id="3.80.10.10">
    <property type="entry name" value="Ribonuclease Inhibitor"/>
    <property type="match status" value="1"/>
</dbReference>
<dbReference type="CDD" id="cd22159">
    <property type="entry name" value="F-box_AtTIR1-like"/>
    <property type="match status" value="1"/>
</dbReference>
<organism evidence="2 3">
    <name type="scientific">Stephania cephalantha</name>
    <dbReference type="NCBI Taxonomy" id="152367"/>
    <lineage>
        <taxon>Eukaryota</taxon>
        <taxon>Viridiplantae</taxon>
        <taxon>Streptophyta</taxon>
        <taxon>Embryophyta</taxon>
        <taxon>Tracheophyta</taxon>
        <taxon>Spermatophyta</taxon>
        <taxon>Magnoliopsida</taxon>
        <taxon>Ranunculales</taxon>
        <taxon>Menispermaceae</taxon>
        <taxon>Menispermoideae</taxon>
        <taxon>Cissampelideae</taxon>
        <taxon>Stephania</taxon>
    </lineage>
</organism>
<dbReference type="PANTHER" id="PTHR13318">
    <property type="entry name" value="PARTNER OF PAIRED, ISOFORM B-RELATED"/>
    <property type="match status" value="1"/>
</dbReference>
<dbReference type="InterPro" id="IPR041567">
    <property type="entry name" value="COI1_F-box"/>
</dbReference>
<evidence type="ECO:0000259" key="1">
    <source>
        <dbReference type="Pfam" id="PF18511"/>
    </source>
</evidence>
<dbReference type="GO" id="GO:0019005">
    <property type="term" value="C:SCF ubiquitin ligase complex"/>
    <property type="evidence" value="ECO:0007669"/>
    <property type="project" value="TreeGrafter"/>
</dbReference>
<keyword evidence="3" id="KW-1185">Reference proteome</keyword>
<dbReference type="InterPro" id="IPR006553">
    <property type="entry name" value="Leu-rich_rpt_Cys-con_subtyp"/>
</dbReference>
<dbReference type="EMBL" id="JBBNAG010000005">
    <property type="protein sequence ID" value="KAK9132130.1"/>
    <property type="molecule type" value="Genomic_DNA"/>
</dbReference>
<dbReference type="Proteomes" id="UP001419268">
    <property type="component" value="Unassembled WGS sequence"/>
</dbReference>
<dbReference type="GO" id="GO:0031146">
    <property type="term" value="P:SCF-dependent proteasomal ubiquitin-dependent protein catabolic process"/>
    <property type="evidence" value="ECO:0007669"/>
    <property type="project" value="TreeGrafter"/>
</dbReference>
<accession>A0AAP0P8L7</accession>
<dbReference type="AlphaFoldDB" id="A0AAP0P8L7"/>
<dbReference type="SUPFAM" id="SSF52047">
    <property type="entry name" value="RNI-like"/>
    <property type="match status" value="1"/>
</dbReference>
<dbReference type="FunFam" id="1.20.1280.50:FF:000023">
    <property type="entry name" value="F-box/LRR-repeat protein 4"/>
    <property type="match status" value="1"/>
</dbReference>
<dbReference type="InterPro" id="IPR036047">
    <property type="entry name" value="F-box-like_dom_sf"/>
</dbReference>
<gene>
    <name evidence="2" type="ORF">Scep_011658</name>
</gene>
<dbReference type="PANTHER" id="PTHR13318:SF148">
    <property type="entry name" value="F-BOX PROTEIN MAX2"/>
    <property type="match status" value="1"/>
</dbReference>
<dbReference type="InterPro" id="IPR032675">
    <property type="entry name" value="LRR_dom_sf"/>
</dbReference>
<feature type="domain" description="COI1 F-box" evidence="1">
    <location>
        <begin position="9"/>
        <end position="46"/>
    </location>
</feature>
<evidence type="ECO:0000313" key="3">
    <source>
        <dbReference type="Proteomes" id="UP001419268"/>
    </source>
</evidence>
<dbReference type="SUPFAM" id="SSF81383">
    <property type="entry name" value="F-box domain"/>
    <property type="match status" value="1"/>
</dbReference>
<dbReference type="Pfam" id="PF18511">
    <property type="entry name" value="F-box_5"/>
    <property type="match status" value="1"/>
</dbReference>
<proteinExistence type="predicted"/>
<protein>
    <recommendedName>
        <fullName evidence="1">COI1 F-box domain-containing protein</fullName>
    </recommendedName>
</protein>
<evidence type="ECO:0000313" key="2">
    <source>
        <dbReference type="EMBL" id="KAK9132130.1"/>
    </source>
</evidence>
<reference evidence="2 3" key="1">
    <citation type="submission" date="2024-01" db="EMBL/GenBank/DDBJ databases">
        <title>Genome assemblies of Stephania.</title>
        <authorList>
            <person name="Yang L."/>
        </authorList>
    </citation>
    <scope>NUCLEOTIDE SEQUENCE [LARGE SCALE GENOMIC DNA]</scope>
    <source>
        <strain evidence="2">JXDWG</strain>
        <tissue evidence="2">Leaf</tissue>
    </source>
</reference>
<name>A0AAP0P8L7_9MAGN</name>
<dbReference type="SMART" id="SM00367">
    <property type="entry name" value="LRR_CC"/>
    <property type="match status" value="2"/>
</dbReference>
<comment type="caution">
    <text evidence="2">The sequence shown here is derived from an EMBL/GenBank/DDBJ whole genome shotgun (WGS) entry which is preliminary data.</text>
</comment>
<dbReference type="GO" id="GO:0005634">
    <property type="term" value="C:nucleus"/>
    <property type="evidence" value="ECO:0007669"/>
    <property type="project" value="TreeGrafter"/>
</dbReference>